<dbReference type="EMBL" id="FOXF01000042">
    <property type="protein sequence ID" value="SFP60331.1"/>
    <property type="molecule type" value="Genomic_DNA"/>
</dbReference>
<keyword evidence="4" id="KW-1185">Reference proteome</keyword>
<evidence type="ECO:0000313" key="4">
    <source>
        <dbReference type="Proteomes" id="UP000243745"/>
    </source>
</evidence>
<evidence type="ECO:0000313" key="2">
    <source>
        <dbReference type="EMBL" id="SFP36646.1"/>
    </source>
</evidence>
<feature type="transmembrane region" description="Helical" evidence="1">
    <location>
        <begin position="6"/>
        <end position="32"/>
    </location>
</feature>
<proteinExistence type="predicted"/>
<evidence type="ECO:0000313" key="3">
    <source>
        <dbReference type="EMBL" id="SFP60331.1"/>
    </source>
</evidence>
<sequence>MDSGEIFLMGFGSGLFTGVVAAILFEFLGFLFTEFLKRRKRRVW</sequence>
<accession>A0A662ZIL1</accession>
<name>A0A662ZIL1_9GAMM</name>
<organism evidence="2 4">
    <name type="scientific">Ruminobacter amylophilus</name>
    <dbReference type="NCBI Taxonomy" id="867"/>
    <lineage>
        <taxon>Bacteria</taxon>
        <taxon>Pseudomonadati</taxon>
        <taxon>Pseudomonadota</taxon>
        <taxon>Gammaproteobacteria</taxon>
        <taxon>Aeromonadales</taxon>
        <taxon>Succinivibrionaceae</taxon>
        <taxon>Ruminobacter</taxon>
    </lineage>
</organism>
<dbReference type="EMBL" id="FOXF01000018">
    <property type="protein sequence ID" value="SFP36646.1"/>
    <property type="molecule type" value="Genomic_DNA"/>
</dbReference>
<keyword evidence="1" id="KW-0472">Membrane</keyword>
<keyword evidence="1" id="KW-0812">Transmembrane</keyword>
<keyword evidence="1" id="KW-1133">Transmembrane helix</keyword>
<dbReference type="Proteomes" id="UP000243745">
    <property type="component" value="Unassembled WGS sequence"/>
</dbReference>
<dbReference type="AlphaFoldDB" id="A0A662ZIL1"/>
<gene>
    <name evidence="2" type="ORF">SAMN02910344_01196</name>
    <name evidence="3" type="ORF">SAMN02910344_01840</name>
</gene>
<protein>
    <submittedName>
        <fullName evidence="2">Uncharacterized protein</fullName>
    </submittedName>
</protein>
<reference evidence="2 4" key="1">
    <citation type="submission" date="2016-10" db="EMBL/GenBank/DDBJ databases">
        <authorList>
            <person name="Varghese N."/>
            <person name="Submissions S."/>
        </authorList>
    </citation>
    <scope>NUCLEOTIDE SEQUENCE [LARGE SCALE GENOMIC DNA]</scope>
    <source>
        <strain evidence="2 4">DSM 1361</strain>
    </source>
</reference>
<dbReference type="RefSeq" id="WP_281242272.1">
    <property type="nucleotide sequence ID" value="NZ_FOXF01000018.1"/>
</dbReference>
<evidence type="ECO:0000256" key="1">
    <source>
        <dbReference type="SAM" id="Phobius"/>
    </source>
</evidence>